<dbReference type="EMBL" id="CP112998">
    <property type="protein sequence ID" value="WAC12786.1"/>
    <property type="molecule type" value="Genomic_DNA"/>
</dbReference>
<reference evidence="1" key="1">
    <citation type="submission" date="2022-11" db="EMBL/GenBank/DDBJ databases">
        <title>Dyadobacter pollutisoli sp. nov., isolated from plastic dumped soil.</title>
        <authorList>
            <person name="Kim J.M."/>
            <person name="Kim K.R."/>
            <person name="Lee J.K."/>
            <person name="Hao L."/>
            <person name="Jeon C.O."/>
        </authorList>
    </citation>
    <scope>NUCLEOTIDE SEQUENCE</scope>
    <source>
        <strain evidence="1">U1</strain>
    </source>
</reference>
<dbReference type="KEGG" id="dpf:ON006_02240"/>
<dbReference type="RefSeq" id="WP_244823485.1">
    <property type="nucleotide sequence ID" value="NZ_CP112998.1"/>
</dbReference>
<protein>
    <submittedName>
        <fullName evidence="1">Uncharacterized protein</fullName>
    </submittedName>
</protein>
<dbReference type="Proteomes" id="UP001164653">
    <property type="component" value="Chromosome"/>
</dbReference>
<keyword evidence="2" id="KW-1185">Reference proteome</keyword>
<proteinExistence type="predicted"/>
<sequence>MEGLNSFLQIGAFVIAMMSLYKALSEYGMNNSFKRAEVLEKLIAKFNDKEIYAAKRLLDDFEKYHFTGIDPANSEANEKKLLRKYKGRVTFVHNSYDHELVVATRGANQSFDLKIFIGKIASNEAGYIPNPKSVLCEVAKEHAHINEFKIINLKRVLRSHIGDVIYDDEVYFRDSFDKLLDFILLLIYYLRNEIITIQEVHAHFLFTLQQVRSYRPLNKYIKLYYNEADFEWLYEQLPESKITSGTGDNIVAI</sequence>
<accession>A0A9E8ND41</accession>
<evidence type="ECO:0000313" key="2">
    <source>
        <dbReference type="Proteomes" id="UP001164653"/>
    </source>
</evidence>
<name>A0A9E8ND41_9BACT</name>
<evidence type="ECO:0000313" key="1">
    <source>
        <dbReference type="EMBL" id="WAC12786.1"/>
    </source>
</evidence>
<gene>
    <name evidence="1" type="ORF">ON006_02240</name>
</gene>
<dbReference type="AlphaFoldDB" id="A0A9E8ND41"/>
<organism evidence="1 2">
    <name type="scientific">Dyadobacter pollutisoli</name>
    <dbReference type="NCBI Taxonomy" id="2910158"/>
    <lineage>
        <taxon>Bacteria</taxon>
        <taxon>Pseudomonadati</taxon>
        <taxon>Bacteroidota</taxon>
        <taxon>Cytophagia</taxon>
        <taxon>Cytophagales</taxon>
        <taxon>Spirosomataceae</taxon>
        <taxon>Dyadobacter</taxon>
    </lineage>
</organism>